<organism evidence="1 2">
    <name type="scientific">Aromia moschata</name>
    <dbReference type="NCBI Taxonomy" id="1265417"/>
    <lineage>
        <taxon>Eukaryota</taxon>
        <taxon>Metazoa</taxon>
        <taxon>Ecdysozoa</taxon>
        <taxon>Arthropoda</taxon>
        <taxon>Hexapoda</taxon>
        <taxon>Insecta</taxon>
        <taxon>Pterygota</taxon>
        <taxon>Neoptera</taxon>
        <taxon>Endopterygota</taxon>
        <taxon>Coleoptera</taxon>
        <taxon>Polyphaga</taxon>
        <taxon>Cucujiformia</taxon>
        <taxon>Chrysomeloidea</taxon>
        <taxon>Cerambycidae</taxon>
        <taxon>Cerambycinae</taxon>
        <taxon>Callichromatini</taxon>
        <taxon>Aromia</taxon>
    </lineage>
</organism>
<dbReference type="AlphaFoldDB" id="A0AAV8YE85"/>
<protein>
    <submittedName>
        <fullName evidence="1">Uncharacterized protein</fullName>
    </submittedName>
</protein>
<reference evidence="1" key="1">
    <citation type="journal article" date="2023" name="Insect Mol. Biol.">
        <title>Genome sequencing provides insights into the evolution of gene families encoding plant cell wall-degrading enzymes in longhorned beetles.</title>
        <authorList>
            <person name="Shin N.R."/>
            <person name="Okamura Y."/>
            <person name="Kirsch R."/>
            <person name="Pauchet Y."/>
        </authorList>
    </citation>
    <scope>NUCLEOTIDE SEQUENCE</scope>
    <source>
        <strain evidence="1">AMC_N1</strain>
    </source>
</reference>
<accession>A0AAV8YE85</accession>
<dbReference type="Proteomes" id="UP001162162">
    <property type="component" value="Unassembled WGS sequence"/>
</dbReference>
<proteinExistence type="predicted"/>
<comment type="caution">
    <text evidence="1">The sequence shown here is derived from an EMBL/GenBank/DDBJ whole genome shotgun (WGS) entry which is preliminary data.</text>
</comment>
<sequence>MNMRTLIGCLQRLNGNCCHIRSVIFGWILRIVMVTVFQPRMSDTPQLHFYVNASAESISIREKRLPRGTTAELEGTEGLYDDIPSPRNRRHLSLESNRLKFIALGTGSK</sequence>
<dbReference type="EMBL" id="JAPWTK010000122">
    <property type="protein sequence ID" value="KAJ8949209.1"/>
    <property type="molecule type" value="Genomic_DNA"/>
</dbReference>
<name>A0AAV8YE85_9CUCU</name>
<keyword evidence="2" id="KW-1185">Reference proteome</keyword>
<gene>
    <name evidence="1" type="ORF">NQ318_021702</name>
</gene>
<evidence type="ECO:0000313" key="2">
    <source>
        <dbReference type="Proteomes" id="UP001162162"/>
    </source>
</evidence>
<evidence type="ECO:0000313" key="1">
    <source>
        <dbReference type="EMBL" id="KAJ8949209.1"/>
    </source>
</evidence>